<comment type="caution">
    <text evidence="1">The sequence shown here is derived from an EMBL/GenBank/DDBJ whole genome shotgun (WGS) entry which is preliminary data.</text>
</comment>
<dbReference type="Proteomes" id="UP000658514">
    <property type="component" value="Unassembled WGS sequence"/>
</dbReference>
<keyword evidence="2" id="KW-1185">Reference proteome</keyword>
<evidence type="ECO:0000313" key="1">
    <source>
        <dbReference type="EMBL" id="MBD2199981.1"/>
    </source>
</evidence>
<dbReference type="RefSeq" id="WP_190546982.1">
    <property type="nucleotide sequence ID" value="NZ_CAWPNO010000110.1"/>
</dbReference>
<organism evidence="1 2">
    <name type="scientific">Calothrix parietina FACHB-288</name>
    <dbReference type="NCBI Taxonomy" id="2692896"/>
    <lineage>
        <taxon>Bacteria</taxon>
        <taxon>Bacillati</taxon>
        <taxon>Cyanobacteriota</taxon>
        <taxon>Cyanophyceae</taxon>
        <taxon>Nostocales</taxon>
        <taxon>Calotrichaceae</taxon>
        <taxon>Calothrix</taxon>
    </lineage>
</organism>
<proteinExistence type="predicted"/>
<protein>
    <submittedName>
        <fullName evidence="1">Uncharacterized protein</fullName>
    </submittedName>
</protein>
<accession>A0ABR8AJ29</accession>
<gene>
    <name evidence="1" type="ORF">H6G24_31690</name>
</gene>
<sequence length="80" mass="8674">MIPSAPKSVCFPQPTDKMSAAIFDWAYLQPENQRAQEGVSSLTTQRGAGDFPISVLELRPFSPQISPTAIATLQNVPQSI</sequence>
<evidence type="ECO:0000313" key="2">
    <source>
        <dbReference type="Proteomes" id="UP000658514"/>
    </source>
</evidence>
<reference evidence="1 2" key="1">
    <citation type="journal article" date="2020" name="ISME J.">
        <title>Comparative genomics reveals insights into cyanobacterial evolution and habitat adaptation.</title>
        <authorList>
            <person name="Chen M.Y."/>
            <person name="Teng W.K."/>
            <person name="Zhao L."/>
            <person name="Hu C.X."/>
            <person name="Zhou Y.K."/>
            <person name="Han B.P."/>
            <person name="Song L.R."/>
            <person name="Shu W.S."/>
        </authorList>
    </citation>
    <scope>NUCLEOTIDE SEQUENCE [LARGE SCALE GENOMIC DNA]</scope>
    <source>
        <strain evidence="1 2">FACHB-288</strain>
    </source>
</reference>
<name>A0ABR8AJ29_9CYAN</name>
<dbReference type="EMBL" id="JACJQH010000073">
    <property type="protein sequence ID" value="MBD2199981.1"/>
    <property type="molecule type" value="Genomic_DNA"/>
</dbReference>